<proteinExistence type="inferred from homology"/>
<dbReference type="AlphaFoldDB" id="A0A6A3C665"/>
<dbReference type="SUPFAM" id="SSF53756">
    <property type="entry name" value="UDP-Glycosyltransferase/glycogen phosphorylase"/>
    <property type="match status" value="1"/>
</dbReference>
<dbReference type="PANTHER" id="PTHR48047:SF229">
    <property type="entry name" value="UDP-GLYCOSYLTRANSFERASE 73C3-RELATED"/>
    <property type="match status" value="1"/>
</dbReference>
<dbReference type="InterPro" id="IPR035595">
    <property type="entry name" value="UDP_glycos_trans_CS"/>
</dbReference>
<dbReference type="Gene3D" id="3.40.50.2000">
    <property type="entry name" value="Glycogen Phosphorylase B"/>
    <property type="match status" value="2"/>
</dbReference>
<evidence type="ECO:0000256" key="1">
    <source>
        <dbReference type="ARBA" id="ARBA00009995"/>
    </source>
</evidence>
<organism evidence="6 7">
    <name type="scientific">Hibiscus syriacus</name>
    <name type="common">Rose of Sharon</name>
    <dbReference type="NCBI Taxonomy" id="106335"/>
    <lineage>
        <taxon>Eukaryota</taxon>
        <taxon>Viridiplantae</taxon>
        <taxon>Streptophyta</taxon>
        <taxon>Embryophyta</taxon>
        <taxon>Tracheophyta</taxon>
        <taxon>Spermatophyta</taxon>
        <taxon>Magnoliopsida</taxon>
        <taxon>eudicotyledons</taxon>
        <taxon>Gunneridae</taxon>
        <taxon>Pentapetalae</taxon>
        <taxon>rosids</taxon>
        <taxon>malvids</taxon>
        <taxon>Malvales</taxon>
        <taxon>Malvaceae</taxon>
        <taxon>Malvoideae</taxon>
        <taxon>Hibiscus</taxon>
    </lineage>
</organism>
<dbReference type="EMBL" id="VEPZ02000523">
    <property type="protein sequence ID" value="KAE8723421.1"/>
    <property type="molecule type" value="Genomic_DNA"/>
</dbReference>
<comment type="similarity">
    <text evidence="1 4">Belongs to the UDP-glycosyltransferase family.</text>
</comment>
<dbReference type="Proteomes" id="UP000436088">
    <property type="component" value="Unassembled WGS sequence"/>
</dbReference>
<dbReference type="Pfam" id="PF00201">
    <property type="entry name" value="UDPGT"/>
    <property type="match status" value="1"/>
</dbReference>
<dbReference type="CDD" id="cd03784">
    <property type="entry name" value="GT1_Gtf-like"/>
    <property type="match status" value="1"/>
</dbReference>
<dbReference type="PROSITE" id="PS00375">
    <property type="entry name" value="UDPGT"/>
    <property type="match status" value="1"/>
</dbReference>
<dbReference type="EC" id="2.4.1.-" evidence="5"/>
<reference evidence="6" key="1">
    <citation type="submission" date="2019-09" db="EMBL/GenBank/DDBJ databases">
        <title>Draft genome information of white flower Hibiscus syriacus.</title>
        <authorList>
            <person name="Kim Y.-M."/>
        </authorList>
    </citation>
    <scope>NUCLEOTIDE SEQUENCE [LARGE SCALE GENOMIC DNA]</scope>
    <source>
        <strain evidence="6">YM2019G1</strain>
    </source>
</reference>
<evidence type="ECO:0000313" key="6">
    <source>
        <dbReference type="EMBL" id="KAE8723421.1"/>
    </source>
</evidence>
<keyword evidence="7" id="KW-1185">Reference proteome</keyword>
<name>A0A6A3C665_HIBSY</name>
<keyword evidence="3 4" id="KW-0808">Transferase</keyword>
<keyword evidence="2 4" id="KW-0328">Glycosyltransferase</keyword>
<dbReference type="GO" id="GO:0035251">
    <property type="term" value="F:UDP-glucosyltransferase activity"/>
    <property type="evidence" value="ECO:0007669"/>
    <property type="project" value="TreeGrafter"/>
</dbReference>
<dbReference type="FunFam" id="3.40.50.2000:FF:000047">
    <property type="entry name" value="Glycosyltransferase"/>
    <property type="match status" value="1"/>
</dbReference>
<evidence type="ECO:0000256" key="4">
    <source>
        <dbReference type="RuleBase" id="RU003718"/>
    </source>
</evidence>
<sequence>MQSRVHKTIARAAELGHPIRLVQLRFPGKEFGLADGVEHVDMIHTIEDMSKFTNAANSVDLEVEKVLEKLTPRPNCIISDICLYYTLKVATKFQIPRLSFHGTCCFCFLCIYNIKSSNILDNITSDHECFTVPSLTEKVELTRSQLPLNLVKSWKDIFVPMDEAHEASYGVVVNSFKELEPSYVKEYAKVMSTWCIGPVSLIHKNELDKAGRGNKASIDEQQCLKWLDSQEPKSVIYACLGSTNTLKYPELKELGLGLEASNKPFIWVLKGNNEASNQVAKWIKEDGFEERTKGRGLVVMGWAPQVLILSHPAVGGFLTHCGWNSTIEGISSGVPLLTLPLFADQFTNEKLVVQMLNIGVSVGADMPTTWGEEESGFRLKKEHVRNAIDRLMDDGNEGMERRKRAKELGEKAHKAVEVGGSSYLSMTRLIQHIIQQSSMMRSDLVAT</sequence>
<evidence type="ECO:0000256" key="3">
    <source>
        <dbReference type="ARBA" id="ARBA00022679"/>
    </source>
</evidence>
<gene>
    <name evidence="6" type="ORF">F3Y22_tig00012409pilonHSYRG00005</name>
</gene>
<dbReference type="InterPro" id="IPR002213">
    <property type="entry name" value="UDP_glucos_trans"/>
</dbReference>
<protein>
    <recommendedName>
        <fullName evidence="5">Glycosyltransferase</fullName>
        <ecNumber evidence="5">2.4.1.-</ecNumber>
    </recommendedName>
</protein>
<evidence type="ECO:0000256" key="5">
    <source>
        <dbReference type="RuleBase" id="RU362057"/>
    </source>
</evidence>
<evidence type="ECO:0000313" key="7">
    <source>
        <dbReference type="Proteomes" id="UP000436088"/>
    </source>
</evidence>
<dbReference type="PANTHER" id="PTHR48047">
    <property type="entry name" value="GLYCOSYLTRANSFERASE"/>
    <property type="match status" value="1"/>
</dbReference>
<accession>A0A6A3C665</accession>
<comment type="caution">
    <text evidence="6">The sequence shown here is derived from an EMBL/GenBank/DDBJ whole genome shotgun (WGS) entry which is preliminary data.</text>
</comment>
<evidence type="ECO:0000256" key="2">
    <source>
        <dbReference type="ARBA" id="ARBA00022676"/>
    </source>
</evidence>